<dbReference type="OrthoDB" id="9800346at2"/>
<accession>A0A1T5EYD6</accession>
<protein>
    <submittedName>
        <fullName evidence="1">FeS assembly protein IscX</fullName>
    </submittedName>
</protein>
<dbReference type="GO" id="GO:0005829">
    <property type="term" value="C:cytosol"/>
    <property type="evidence" value="ECO:0007669"/>
    <property type="project" value="TreeGrafter"/>
</dbReference>
<dbReference type="Pfam" id="PF04384">
    <property type="entry name" value="Fe-S_assembly"/>
    <property type="match status" value="1"/>
</dbReference>
<dbReference type="Proteomes" id="UP000189981">
    <property type="component" value="Unassembled WGS sequence"/>
</dbReference>
<dbReference type="InterPro" id="IPR036762">
    <property type="entry name" value="IscX-like_sf"/>
</dbReference>
<dbReference type="Gene3D" id="1.10.10.600">
    <property type="entry name" value="IscX-like"/>
    <property type="match status" value="1"/>
</dbReference>
<evidence type="ECO:0000313" key="1">
    <source>
        <dbReference type="EMBL" id="SKB88878.1"/>
    </source>
</evidence>
<dbReference type="GO" id="GO:0008198">
    <property type="term" value="F:ferrous iron binding"/>
    <property type="evidence" value="ECO:0007669"/>
    <property type="project" value="TreeGrafter"/>
</dbReference>
<dbReference type="AlphaFoldDB" id="A0A1T5EYD6"/>
<gene>
    <name evidence="1" type="ORF">SAMN05661099_3287</name>
</gene>
<sequence>MANEKFELPIHWNDYEDIAMGLYEKFGDDFSESKIYRIRFTELLEWVLSLPNFAGTREESNEGHLEQIQSAWVYEWRDNQD</sequence>
<organism evidence="1 2">
    <name type="scientific">Daejeonella lutea</name>
    <dbReference type="NCBI Taxonomy" id="572036"/>
    <lineage>
        <taxon>Bacteria</taxon>
        <taxon>Pseudomonadati</taxon>
        <taxon>Bacteroidota</taxon>
        <taxon>Sphingobacteriia</taxon>
        <taxon>Sphingobacteriales</taxon>
        <taxon>Sphingobacteriaceae</taxon>
        <taxon>Daejeonella</taxon>
    </lineage>
</organism>
<dbReference type="NCBIfam" id="TIGR03412">
    <property type="entry name" value="iscX_yfhJ"/>
    <property type="match status" value="1"/>
</dbReference>
<name>A0A1T5EYD6_9SPHI</name>
<dbReference type="SUPFAM" id="SSF140319">
    <property type="entry name" value="IscX-like"/>
    <property type="match status" value="1"/>
</dbReference>
<keyword evidence="2" id="KW-1185">Reference proteome</keyword>
<dbReference type="STRING" id="572036.SAMN05661099_3287"/>
<dbReference type="EMBL" id="FUYR01000005">
    <property type="protein sequence ID" value="SKB88878.1"/>
    <property type="molecule type" value="Genomic_DNA"/>
</dbReference>
<dbReference type="GO" id="GO:0016226">
    <property type="term" value="P:iron-sulfur cluster assembly"/>
    <property type="evidence" value="ECO:0007669"/>
    <property type="project" value="InterPro"/>
</dbReference>
<reference evidence="2" key="1">
    <citation type="submission" date="2017-02" db="EMBL/GenBank/DDBJ databases">
        <authorList>
            <person name="Varghese N."/>
            <person name="Submissions S."/>
        </authorList>
    </citation>
    <scope>NUCLEOTIDE SEQUENCE [LARGE SCALE GENOMIC DNA]</scope>
    <source>
        <strain evidence="2">DSM 22385</strain>
    </source>
</reference>
<dbReference type="RefSeq" id="WP_079703791.1">
    <property type="nucleotide sequence ID" value="NZ_FUYR01000005.1"/>
</dbReference>
<proteinExistence type="predicted"/>
<dbReference type="PANTHER" id="PTHR37532:SF1">
    <property type="entry name" value="PROTEIN ISCX"/>
    <property type="match status" value="1"/>
</dbReference>
<dbReference type="InterPro" id="IPR007479">
    <property type="entry name" value="ISC_FeS_clus_asmbl_IscsX"/>
</dbReference>
<dbReference type="PANTHER" id="PTHR37532">
    <property type="entry name" value="PROTEIN ISCX"/>
    <property type="match status" value="1"/>
</dbReference>
<evidence type="ECO:0000313" key="2">
    <source>
        <dbReference type="Proteomes" id="UP000189981"/>
    </source>
</evidence>